<keyword evidence="6 9" id="KW-1133">Transmembrane helix</keyword>
<dbReference type="Gene3D" id="3.10.20.310">
    <property type="entry name" value="membrane protein fhac"/>
    <property type="match status" value="1"/>
</dbReference>
<dbReference type="Gene3D" id="3.40.50.11690">
    <property type="entry name" value="Cell division protein FtsQ/DivIB"/>
    <property type="match status" value="1"/>
</dbReference>
<feature type="domain" description="POTRA" evidence="10">
    <location>
        <begin position="56"/>
        <end position="125"/>
    </location>
</feature>
<dbReference type="Pfam" id="PF08478">
    <property type="entry name" value="POTRA_1"/>
    <property type="match status" value="1"/>
</dbReference>
<organism evidence="11">
    <name type="scientific">hydrothermal vent metagenome</name>
    <dbReference type="NCBI Taxonomy" id="652676"/>
    <lineage>
        <taxon>unclassified sequences</taxon>
        <taxon>metagenomes</taxon>
        <taxon>ecological metagenomes</taxon>
    </lineage>
</organism>
<evidence type="ECO:0000256" key="9">
    <source>
        <dbReference type="SAM" id="Phobius"/>
    </source>
</evidence>
<keyword evidence="8" id="KW-0131">Cell cycle</keyword>
<proteinExistence type="predicted"/>
<feature type="transmembrane region" description="Helical" evidence="9">
    <location>
        <begin position="31"/>
        <end position="51"/>
    </location>
</feature>
<evidence type="ECO:0000256" key="4">
    <source>
        <dbReference type="ARBA" id="ARBA00022618"/>
    </source>
</evidence>
<keyword evidence="2" id="KW-1003">Cell membrane</keyword>
<dbReference type="GO" id="GO:0090529">
    <property type="term" value="P:cell septum assembly"/>
    <property type="evidence" value="ECO:0007669"/>
    <property type="project" value="InterPro"/>
</dbReference>
<dbReference type="AlphaFoldDB" id="A0A160TRS3"/>
<dbReference type="PROSITE" id="PS51779">
    <property type="entry name" value="POTRA"/>
    <property type="match status" value="1"/>
</dbReference>
<dbReference type="InterPro" id="IPR045335">
    <property type="entry name" value="FtsQ_C_sf"/>
</dbReference>
<dbReference type="PANTHER" id="PTHR35851:SF1">
    <property type="entry name" value="CELL DIVISION PROTEIN FTSQ"/>
    <property type="match status" value="1"/>
</dbReference>
<accession>A0A160TRS3</accession>
<evidence type="ECO:0000256" key="2">
    <source>
        <dbReference type="ARBA" id="ARBA00022475"/>
    </source>
</evidence>
<dbReference type="InterPro" id="IPR026579">
    <property type="entry name" value="FtsQ"/>
</dbReference>
<dbReference type="InterPro" id="IPR013685">
    <property type="entry name" value="POTRA_FtsQ_type"/>
</dbReference>
<name>A0A160TRS3_9ZZZZ</name>
<evidence type="ECO:0000256" key="5">
    <source>
        <dbReference type="ARBA" id="ARBA00022692"/>
    </source>
</evidence>
<gene>
    <name evidence="11" type="ORF">MGWOODY_XGa2435</name>
</gene>
<evidence type="ECO:0000256" key="8">
    <source>
        <dbReference type="ARBA" id="ARBA00023306"/>
    </source>
</evidence>
<evidence type="ECO:0000259" key="10">
    <source>
        <dbReference type="PROSITE" id="PS51779"/>
    </source>
</evidence>
<keyword evidence="4 11" id="KW-0132">Cell division</keyword>
<keyword evidence="5 9" id="KW-0812">Transmembrane</keyword>
<keyword evidence="7 9" id="KW-0472">Membrane</keyword>
<evidence type="ECO:0000256" key="3">
    <source>
        <dbReference type="ARBA" id="ARBA00022519"/>
    </source>
</evidence>
<evidence type="ECO:0000313" key="11">
    <source>
        <dbReference type="EMBL" id="CUS51718.1"/>
    </source>
</evidence>
<comment type="subcellular location">
    <subcellularLocation>
        <location evidence="1">Membrane</location>
    </subcellularLocation>
</comment>
<evidence type="ECO:0000256" key="7">
    <source>
        <dbReference type="ARBA" id="ARBA00023136"/>
    </source>
</evidence>
<evidence type="ECO:0000256" key="6">
    <source>
        <dbReference type="ARBA" id="ARBA00022989"/>
    </source>
</evidence>
<evidence type="ECO:0000256" key="1">
    <source>
        <dbReference type="ARBA" id="ARBA00004370"/>
    </source>
</evidence>
<dbReference type="InterPro" id="IPR005548">
    <property type="entry name" value="Cell_div_FtsQ/DivIB_C"/>
</dbReference>
<protein>
    <submittedName>
        <fullName evidence="11">Cell division protein FtsQ</fullName>
    </submittedName>
</protein>
<dbReference type="InterPro" id="IPR034746">
    <property type="entry name" value="POTRA"/>
</dbReference>
<reference evidence="11" key="1">
    <citation type="submission" date="2015-10" db="EMBL/GenBank/DDBJ databases">
        <authorList>
            <person name="Gilbert D.G."/>
        </authorList>
    </citation>
    <scope>NUCLEOTIDE SEQUENCE</scope>
</reference>
<dbReference type="Pfam" id="PF03799">
    <property type="entry name" value="FtsQ_DivIB_C"/>
    <property type="match status" value="1"/>
</dbReference>
<dbReference type="EMBL" id="CZRL01000064">
    <property type="protein sequence ID" value="CUS51718.1"/>
    <property type="molecule type" value="Genomic_DNA"/>
</dbReference>
<dbReference type="PANTHER" id="PTHR35851">
    <property type="entry name" value="CELL DIVISION PROTEIN FTSQ"/>
    <property type="match status" value="1"/>
</dbReference>
<keyword evidence="3" id="KW-0997">Cell inner membrane</keyword>
<sequence>MSPDRTVNVQDGELTDAMIGQRKKILHKPSLWVTITVVLLMTGVVLADQLFRPGRFTIERIHIHGNSARVDAQTVERTAWLALIGNYFTADLEEIENALVHLPGVYQAAVRRHWPDTLEISITEAGAIALWYATDGSALESRDYVNLPPDSNITLQPVLRSPTADRHTVIDAFLDLVSSLALLDLEVKKLSIDEAGNWVVVLQSASLQIPVELEIVVGRGNPVRKVDQFVAVFDSVLQDRLPDIERVDMRYDSGFAVQWRAGGSGVVQLAAYGQ</sequence>
<dbReference type="GO" id="GO:0016020">
    <property type="term" value="C:membrane"/>
    <property type="evidence" value="ECO:0007669"/>
    <property type="project" value="UniProtKB-SubCell"/>
</dbReference>